<dbReference type="AlphaFoldDB" id="A0AA51NCG4"/>
<dbReference type="KEGG" id="msaa:QYS49_34835"/>
<dbReference type="Proteomes" id="UP001230496">
    <property type="component" value="Chromosome"/>
</dbReference>
<protein>
    <submittedName>
        <fullName evidence="1">Type II toxin-antitoxin system PemK/MazF family toxin</fullName>
    </submittedName>
</protein>
<sequence length="114" mass="12916">MYQSGDILLVPFPFTNQSGNKVRPVLVIADSDAINQPNDILTVMISTQDKSSGIKIKMDNEFLSIPLKKDNNFIYCNKICVLEESIVRKKISRISDFSLFNQVINSIKGYLLMK</sequence>
<organism evidence="1 2">
    <name type="scientific">Marivirga salinarum</name>
    <dbReference type="NCBI Taxonomy" id="3059078"/>
    <lineage>
        <taxon>Bacteria</taxon>
        <taxon>Pseudomonadati</taxon>
        <taxon>Bacteroidota</taxon>
        <taxon>Cytophagia</taxon>
        <taxon>Cytophagales</taxon>
        <taxon>Marivirgaceae</taxon>
        <taxon>Marivirga</taxon>
    </lineage>
</organism>
<keyword evidence="2" id="KW-1185">Reference proteome</keyword>
<evidence type="ECO:0000313" key="2">
    <source>
        <dbReference type="Proteomes" id="UP001230496"/>
    </source>
</evidence>
<proteinExistence type="predicted"/>
<evidence type="ECO:0000313" key="1">
    <source>
        <dbReference type="EMBL" id="WMN12861.1"/>
    </source>
</evidence>
<dbReference type="SUPFAM" id="SSF50118">
    <property type="entry name" value="Cell growth inhibitor/plasmid maintenance toxic component"/>
    <property type="match status" value="1"/>
</dbReference>
<dbReference type="GO" id="GO:0003677">
    <property type="term" value="F:DNA binding"/>
    <property type="evidence" value="ECO:0007669"/>
    <property type="project" value="InterPro"/>
</dbReference>
<gene>
    <name evidence="1" type="ORF">QYS49_34835</name>
</gene>
<dbReference type="Gene3D" id="2.30.30.110">
    <property type="match status" value="1"/>
</dbReference>
<dbReference type="EMBL" id="CP129971">
    <property type="protein sequence ID" value="WMN12861.1"/>
    <property type="molecule type" value="Genomic_DNA"/>
</dbReference>
<dbReference type="Pfam" id="PF02452">
    <property type="entry name" value="PemK_toxin"/>
    <property type="match status" value="1"/>
</dbReference>
<dbReference type="InterPro" id="IPR003477">
    <property type="entry name" value="PemK-like"/>
</dbReference>
<accession>A0AA51NCG4</accession>
<dbReference type="RefSeq" id="WP_308351219.1">
    <property type="nucleotide sequence ID" value="NZ_CP129971.1"/>
</dbReference>
<name>A0AA51NCG4_9BACT</name>
<dbReference type="InterPro" id="IPR011067">
    <property type="entry name" value="Plasmid_toxin/cell-grow_inhib"/>
</dbReference>
<reference evidence="1 2" key="1">
    <citation type="submission" date="2023-08" db="EMBL/GenBank/DDBJ databases">
        <title>Comparative genomics and taxonomic characterization of three novel marine species of genus Marivirga.</title>
        <authorList>
            <person name="Muhammad N."/>
            <person name="Kim S.-G."/>
        </authorList>
    </citation>
    <scope>NUCLEOTIDE SEQUENCE [LARGE SCALE GENOMIC DNA]</scope>
    <source>
        <strain evidence="1 2">BDSF4-3</strain>
    </source>
</reference>